<evidence type="ECO:0000256" key="1">
    <source>
        <dbReference type="SAM" id="Phobius"/>
    </source>
</evidence>
<feature type="transmembrane region" description="Helical" evidence="1">
    <location>
        <begin position="32"/>
        <end position="50"/>
    </location>
</feature>
<gene>
    <name evidence="3" type="ORF">GTH32_08140</name>
</gene>
<dbReference type="EMBL" id="JAAAWN010000008">
    <property type="protein sequence ID" value="NDV91154.1"/>
    <property type="molecule type" value="Genomic_DNA"/>
</dbReference>
<dbReference type="AlphaFoldDB" id="A0A7X5RKZ0"/>
<keyword evidence="1" id="KW-0812">Transmembrane</keyword>
<keyword evidence="1" id="KW-1133">Transmembrane helix</keyword>
<keyword evidence="4" id="KW-1185">Reference proteome</keyword>
<evidence type="ECO:0008006" key="5">
    <source>
        <dbReference type="Google" id="ProtNLM"/>
    </source>
</evidence>
<name>A0A7X5RKZ0_9ALTE</name>
<protein>
    <recommendedName>
        <fullName evidence="5">PEP-CTERM sorting domain-containing protein</fullName>
    </recommendedName>
</protein>
<accession>A0A7X5RKZ0</accession>
<evidence type="ECO:0000313" key="4">
    <source>
        <dbReference type="Proteomes" id="UP000470213"/>
    </source>
</evidence>
<dbReference type="RefSeq" id="WP_163084736.1">
    <property type="nucleotide sequence ID" value="NZ_JAAAWN010000008.1"/>
</dbReference>
<dbReference type="Proteomes" id="UP000470213">
    <property type="component" value="Unassembled WGS sequence"/>
</dbReference>
<proteinExistence type="predicted"/>
<feature type="signal peptide" evidence="2">
    <location>
        <begin position="1"/>
        <end position="20"/>
    </location>
</feature>
<evidence type="ECO:0000256" key="2">
    <source>
        <dbReference type="SAM" id="SignalP"/>
    </source>
</evidence>
<reference evidence="3 4" key="1">
    <citation type="submission" date="2020-01" db="EMBL/GenBank/DDBJ databases">
        <authorList>
            <person name="Chen J."/>
            <person name="Zhu S."/>
            <person name="Yang J."/>
        </authorList>
    </citation>
    <scope>NUCLEOTIDE SEQUENCE [LARGE SCALE GENOMIC DNA]</scope>
    <source>
        <strain evidence="3 4">345S023</strain>
    </source>
</reference>
<feature type="chain" id="PRO_5030927189" description="PEP-CTERM sorting domain-containing protein" evidence="2">
    <location>
        <begin position="21"/>
        <end position="54"/>
    </location>
</feature>
<sequence>MKTKLLSLLSLLVVSHSALAGSAPVATPVDEPSTLVVIGAVAVVIGLVKWKNRK</sequence>
<evidence type="ECO:0000313" key="3">
    <source>
        <dbReference type="EMBL" id="NDV91154.1"/>
    </source>
</evidence>
<organism evidence="3 4">
    <name type="scientific">Alteromonas profundi</name>
    <dbReference type="NCBI Taxonomy" id="2696062"/>
    <lineage>
        <taxon>Bacteria</taxon>
        <taxon>Pseudomonadati</taxon>
        <taxon>Pseudomonadota</taxon>
        <taxon>Gammaproteobacteria</taxon>
        <taxon>Alteromonadales</taxon>
        <taxon>Alteromonadaceae</taxon>
        <taxon>Alteromonas/Salinimonas group</taxon>
        <taxon>Alteromonas</taxon>
    </lineage>
</organism>
<keyword evidence="1" id="KW-0472">Membrane</keyword>
<keyword evidence="2" id="KW-0732">Signal</keyword>
<comment type="caution">
    <text evidence="3">The sequence shown here is derived from an EMBL/GenBank/DDBJ whole genome shotgun (WGS) entry which is preliminary data.</text>
</comment>